<dbReference type="Pfam" id="PF04884">
    <property type="entry name" value="UVB_sens_prot"/>
    <property type="match status" value="1"/>
</dbReference>
<evidence type="ECO:0000256" key="4">
    <source>
        <dbReference type="ARBA" id="ARBA00022989"/>
    </source>
</evidence>
<dbReference type="InterPro" id="IPR055412">
    <property type="entry name" value="UVB_sens_C"/>
</dbReference>
<evidence type="ECO:0008006" key="9">
    <source>
        <dbReference type="Google" id="ProtNLM"/>
    </source>
</evidence>
<dbReference type="InterPro" id="IPR054549">
    <property type="entry name" value="UVB_sens_RUS_dom"/>
</dbReference>
<dbReference type="EMBL" id="JARGDH010000003">
    <property type="protein sequence ID" value="KAL0271955.1"/>
    <property type="molecule type" value="Genomic_DNA"/>
</dbReference>
<keyword evidence="5" id="KW-0472">Membrane</keyword>
<feature type="domain" description="Protein root UVB sensitive/RUS" evidence="6">
    <location>
        <begin position="60"/>
        <end position="294"/>
    </location>
</feature>
<dbReference type="PANTHER" id="PTHR12770:SF31">
    <property type="entry name" value="RUS FAMILY MEMBER 1"/>
    <property type="match status" value="1"/>
</dbReference>
<keyword evidence="4" id="KW-1133">Transmembrane helix</keyword>
<dbReference type="InterPro" id="IPR006968">
    <property type="entry name" value="RUS_fam"/>
</dbReference>
<evidence type="ECO:0000256" key="1">
    <source>
        <dbReference type="ARBA" id="ARBA00004370"/>
    </source>
</evidence>
<protein>
    <recommendedName>
        <fullName evidence="9">DUF647 domain-containing protein</fullName>
    </recommendedName>
</protein>
<dbReference type="GO" id="GO:0016020">
    <property type="term" value="C:membrane"/>
    <property type="evidence" value="ECO:0007669"/>
    <property type="project" value="UniProtKB-SubCell"/>
</dbReference>
<proteinExistence type="inferred from homology"/>
<accession>A0AAW2HPP3</accession>
<comment type="caution">
    <text evidence="8">The sequence shown here is derived from an EMBL/GenBank/DDBJ whole genome shotgun (WGS) entry which is preliminary data.</text>
</comment>
<dbReference type="AlphaFoldDB" id="A0AAW2HPP3"/>
<evidence type="ECO:0000256" key="2">
    <source>
        <dbReference type="ARBA" id="ARBA00007558"/>
    </source>
</evidence>
<comment type="subcellular location">
    <subcellularLocation>
        <location evidence="1">Membrane</location>
    </subcellularLocation>
</comment>
<sequence length="536" mass="59946">MHTASEVTQSEIACVINSDIALKEICEKKNLEVYFTRCHDVPSEHLMAKEKKIVSWKMLDHLKSLIKDMFLPEGYPDSVSSDYLEYQIWDTCQAFCSSISGILSMSAVMQGVGVGSNTASPVSAAITWIVKDGTGMVGSIVFAWLKGSQLDSDCKKWRLFADILNDAAMCLELYLPCALNYSVYLLCLSTAMKALVGVAGSATRAAVSCHQAIQGNTADVAAKDGSQEIFVNLLAYIFGIFLLKNVTETEYTWYVMCTFIFLHLFCNYKAVSCLRINVYNGERYRLSLRSFLATSDVPTVEQVNRNESIILGSGVSDKKIFGFDIHLGESLQESVLNQNLSEEDIVFIASLFQTKNYLVVPDVRKKEMLVSFRKNCAGTDILKGYFHAVLTAAAVGLAMENALPFVKRRRNNSPVSRLQKAIKEYASDKKIDVHKSEVLPVVALLGCLEVVEREFALFCKLSAQQGWNLDKTLIPVGDWRAVWRHEEEKQLSQNSLQYKKKVTYNSSHSASAKGKKPSHHPNLRQYVNFVPTYPQM</sequence>
<keyword evidence="3" id="KW-0812">Transmembrane</keyword>
<reference evidence="8" key="1">
    <citation type="journal article" date="2024" name="Gigascience">
        <title>Chromosome-level genome of the poultry shaft louse Menopon gallinae provides insight into the host-switching and adaptive evolution of parasitic lice.</title>
        <authorList>
            <person name="Xu Y."/>
            <person name="Ma L."/>
            <person name="Liu S."/>
            <person name="Liang Y."/>
            <person name="Liu Q."/>
            <person name="He Z."/>
            <person name="Tian L."/>
            <person name="Duan Y."/>
            <person name="Cai W."/>
            <person name="Li H."/>
            <person name="Song F."/>
        </authorList>
    </citation>
    <scope>NUCLEOTIDE SEQUENCE</scope>
    <source>
        <strain evidence="8">Cailab_2023a</strain>
    </source>
</reference>
<feature type="domain" description="Root UVB sensitive protein C-terminal" evidence="7">
    <location>
        <begin position="297"/>
        <end position="483"/>
    </location>
</feature>
<name>A0AAW2HPP3_9NEOP</name>
<gene>
    <name evidence="8" type="ORF">PYX00_005102</name>
</gene>
<comment type="similarity">
    <text evidence="2">Belongs to the RUS1 family.</text>
</comment>
<evidence type="ECO:0000259" key="6">
    <source>
        <dbReference type="Pfam" id="PF04884"/>
    </source>
</evidence>
<evidence type="ECO:0000256" key="5">
    <source>
        <dbReference type="ARBA" id="ARBA00023136"/>
    </source>
</evidence>
<dbReference type="Pfam" id="PF24160">
    <property type="entry name" value="UVB_sens_C"/>
    <property type="match status" value="1"/>
</dbReference>
<evidence type="ECO:0000256" key="3">
    <source>
        <dbReference type="ARBA" id="ARBA00022692"/>
    </source>
</evidence>
<evidence type="ECO:0000259" key="7">
    <source>
        <dbReference type="Pfam" id="PF24160"/>
    </source>
</evidence>
<dbReference type="PANTHER" id="PTHR12770">
    <property type="entry name" value="RUS1 FAMILY PROTEIN C16ORF58"/>
    <property type="match status" value="1"/>
</dbReference>
<organism evidence="8">
    <name type="scientific">Menopon gallinae</name>
    <name type="common">poultry shaft louse</name>
    <dbReference type="NCBI Taxonomy" id="328185"/>
    <lineage>
        <taxon>Eukaryota</taxon>
        <taxon>Metazoa</taxon>
        <taxon>Ecdysozoa</taxon>
        <taxon>Arthropoda</taxon>
        <taxon>Hexapoda</taxon>
        <taxon>Insecta</taxon>
        <taxon>Pterygota</taxon>
        <taxon>Neoptera</taxon>
        <taxon>Paraneoptera</taxon>
        <taxon>Psocodea</taxon>
        <taxon>Troctomorpha</taxon>
        <taxon>Phthiraptera</taxon>
        <taxon>Amblycera</taxon>
        <taxon>Menoponidae</taxon>
        <taxon>Menopon</taxon>
    </lineage>
</organism>
<evidence type="ECO:0000313" key="8">
    <source>
        <dbReference type="EMBL" id="KAL0271955.1"/>
    </source>
</evidence>